<reference evidence="1 2" key="1">
    <citation type="submission" date="2021-01" db="EMBL/GenBank/DDBJ databases">
        <title>FDA dAtabase for Regulatory Grade micrObial Sequences (FDA-ARGOS): Supporting development and validation of Infectious Disease Dx tests.</title>
        <authorList>
            <person name="Sproer C."/>
            <person name="Gronow S."/>
            <person name="Severitt S."/>
            <person name="Schroder I."/>
            <person name="Tallon L."/>
            <person name="Sadzewicz L."/>
            <person name="Zhao X."/>
            <person name="Boylan J."/>
            <person name="Ott S."/>
            <person name="Bowen H."/>
            <person name="Vavikolanu K."/>
            <person name="Mehta A."/>
            <person name="Aluvathingal J."/>
            <person name="Nadendla S."/>
            <person name="Lowell S."/>
            <person name="Myers T."/>
            <person name="Yan Y."/>
            <person name="Sichtig H."/>
        </authorList>
    </citation>
    <scope>NUCLEOTIDE SEQUENCE [LARGE SCALE GENOMIC DNA]</scope>
    <source>
        <strain evidence="1 2">FDAARGOS_1096</strain>
    </source>
</reference>
<dbReference type="RefSeq" id="WP_004995058.1">
    <property type="nucleotide sequence ID" value="NZ_BKGH01000035.1"/>
</dbReference>
<evidence type="ECO:0000313" key="1">
    <source>
        <dbReference type="EMBL" id="QQT87531.1"/>
    </source>
</evidence>
<name>A0A7T9UKH1_9GAMM</name>
<dbReference type="AlphaFoldDB" id="A0A7T9UKH1"/>
<proteinExistence type="predicted"/>
<sequence length="231" mass="26885">MPTLLSSISKHLRRAYEKAEEFIEEEREIPVSQVFLNATFKRYVTDNLSFLDDLHADVYEGWLRLYATLHFKGLSTTLSVDLKLIQMELNKDTQLLVFEQISDTQVVEAKFKNTLQKIAFNSYVFFYHKILRRDPLGPILERFEVVKVKDELLFLDLNRWLGKNRSVIDALSKVHVNHAQLREAELVVLGNVNFMALFNKGLSKPRDQEDAAEEELELAETTVTPIRQKNE</sequence>
<accession>A0A7T9UKH1</accession>
<dbReference type="EMBL" id="CP068176">
    <property type="protein sequence ID" value="QQT87531.1"/>
    <property type="molecule type" value="Genomic_DNA"/>
</dbReference>
<dbReference type="GeneID" id="66211008"/>
<evidence type="ECO:0000313" key="2">
    <source>
        <dbReference type="Proteomes" id="UP000595320"/>
    </source>
</evidence>
<gene>
    <name evidence="1" type="ORF">I6I53_07270</name>
</gene>
<dbReference type="Proteomes" id="UP000595320">
    <property type="component" value="Chromosome"/>
</dbReference>
<organism evidence="1 2">
    <name type="scientific">Acinetobacter ursingii</name>
    <dbReference type="NCBI Taxonomy" id="108980"/>
    <lineage>
        <taxon>Bacteria</taxon>
        <taxon>Pseudomonadati</taxon>
        <taxon>Pseudomonadota</taxon>
        <taxon>Gammaproteobacteria</taxon>
        <taxon>Moraxellales</taxon>
        <taxon>Moraxellaceae</taxon>
        <taxon>Acinetobacter</taxon>
    </lineage>
</organism>
<protein>
    <submittedName>
        <fullName evidence="1">Uncharacterized protein</fullName>
    </submittedName>
</protein>